<feature type="region of interest" description="Disordered" evidence="1">
    <location>
        <begin position="58"/>
        <end position="140"/>
    </location>
</feature>
<feature type="compositionally biased region" description="Low complexity" evidence="1">
    <location>
        <begin position="125"/>
        <end position="137"/>
    </location>
</feature>
<dbReference type="PANTHER" id="PTHR13068:SF151">
    <property type="entry name" value="TRANSCRIPTION TERMINATION FACTOR MTERF9, CHLOROPLASTIC"/>
    <property type="match status" value="1"/>
</dbReference>
<dbReference type="OrthoDB" id="187447at2759"/>
<keyword evidence="3" id="KW-1185">Reference proteome</keyword>
<dbReference type="InterPro" id="IPR003690">
    <property type="entry name" value="MTERF"/>
</dbReference>
<evidence type="ECO:0000313" key="2">
    <source>
        <dbReference type="EMBL" id="KAG7373519.1"/>
    </source>
</evidence>
<evidence type="ECO:0000256" key="1">
    <source>
        <dbReference type="SAM" id="MobiDB-lite"/>
    </source>
</evidence>
<reference evidence="2" key="2">
    <citation type="submission" date="2021-04" db="EMBL/GenBank/DDBJ databases">
        <authorList>
            <person name="Podell S."/>
        </authorList>
    </citation>
    <scope>NUCLEOTIDE SEQUENCE</scope>
    <source>
        <strain evidence="2">Hildebrandi</strain>
    </source>
</reference>
<feature type="region of interest" description="Disordered" evidence="1">
    <location>
        <begin position="701"/>
        <end position="732"/>
    </location>
</feature>
<gene>
    <name evidence="2" type="ORF">IV203_034243</name>
</gene>
<organism evidence="2 3">
    <name type="scientific">Nitzschia inconspicua</name>
    <dbReference type="NCBI Taxonomy" id="303405"/>
    <lineage>
        <taxon>Eukaryota</taxon>
        <taxon>Sar</taxon>
        <taxon>Stramenopiles</taxon>
        <taxon>Ochrophyta</taxon>
        <taxon>Bacillariophyta</taxon>
        <taxon>Bacillariophyceae</taxon>
        <taxon>Bacillariophycidae</taxon>
        <taxon>Bacillariales</taxon>
        <taxon>Bacillariaceae</taxon>
        <taxon>Nitzschia</taxon>
    </lineage>
</organism>
<proteinExistence type="predicted"/>
<name>A0A9K3M3Q2_9STRA</name>
<dbReference type="Proteomes" id="UP000693970">
    <property type="component" value="Unassembled WGS sequence"/>
</dbReference>
<dbReference type="AlphaFoldDB" id="A0A9K3M3Q2"/>
<evidence type="ECO:0000313" key="3">
    <source>
        <dbReference type="Proteomes" id="UP000693970"/>
    </source>
</evidence>
<dbReference type="GO" id="GO:0003676">
    <property type="term" value="F:nucleic acid binding"/>
    <property type="evidence" value="ECO:0007669"/>
    <property type="project" value="InterPro"/>
</dbReference>
<protein>
    <submittedName>
        <fullName evidence="2">Mitochondrial transcription termination factor (mTERF) family protein</fullName>
    </submittedName>
</protein>
<dbReference type="PANTHER" id="PTHR13068">
    <property type="entry name" value="CGI-12 PROTEIN-RELATED"/>
    <property type="match status" value="1"/>
</dbReference>
<sequence length="758" mass="87422">MKKKKPLKRRYCTATAAAMSVAVLAATVGSSWQITSRYSHRYSCHSCPIQQLPPSRLCTSTYPLDTSRRGRRRRPWNHRTELDASTTVNNGPQQQQQSEEEPPPLSIQQNETGLGDTGIEENDKQQQLQPNQQLQQPSDFIDWNELNVYARDDGGRNGWNMDDGLYVEEQDEMDFLEDLFLEDDDDDDDSDDRHLDGSDVQQQEEEDPSLVIIYTEESTNETKSLTPTPLPLSLEDISPNLSYFYLRDELGLSEDIMWKITLNAPSVLGLKAETVRNKVKVLQSLMGLSDEEIRHVVSVQPTILQLSAKKNISPTVLYLQRQLDLSRKELRQLLVGNPSLLNYSLKNLHSKIVSFFQHTMGYTPAEVRKILLKDPWLLACSVHNGLLPRLEFLHREVKISSQDLRVILFKNPKILRMSVDQNLQPKLIFFFILTLRMSPKDVSKLLLKYPQILDYHLERHIRPIYQYLIQLELLSSYEFSNLLKRFPRFVTFSLARIKQRIGYLRYQLCLDAKSIRRILYQSPQAMSLSQENLETTIQFLLETVAPNATNTTTTLQYDPEDDPEIDLELAFDKRYLESDNDDNYNDDDGDMEWTMDDEQYSLHIIQTLISGMPSLLHLNVTTSLRPKVEYLRGVLGQDELSRALLTFPPLLGYSLENRIQPRLQKLVQAGIPGGKITFCLPMKEEAFNLWLERQREKVQIAKTTAQRRVPKGRDESPNTKTESEALSSSSSTTIVKEMVGNREIKDGGRIMHWRRRNS</sequence>
<feature type="compositionally biased region" description="Basic and acidic residues" evidence="1">
    <location>
        <begin position="711"/>
        <end position="723"/>
    </location>
</feature>
<dbReference type="Pfam" id="PF02536">
    <property type="entry name" value="mTERF"/>
    <property type="match status" value="3"/>
</dbReference>
<accession>A0A9K3M3Q2</accession>
<reference evidence="2" key="1">
    <citation type="journal article" date="2021" name="Sci. Rep.">
        <title>Diploid genomic architecture of Nitzschia inconspicua, an elite biomass production diatom.</title>
        <authorList>
            <person name="Oliver A."/>
            <person name="Podell S."/>
            <person name="Pinowska A."/>
            <person name="Traller J.C."/>
            <person name="Smith S.R."/>
            <person name="McClure R."/>
            <person name="Beliaev A."/>
            <person name="Bohutskyi P."/>
            <person name="Hill E.A."/>
            <person name="Rabines A."/>
            <person name="Zheng H."/>
            <person name="Allen L.Z."/>
            <person name="Kuo A."/>
            <person name="Grigoriev I.V."/>
            <person name="Allen A.E."/>
            <person name="Hazlebeck D."/>
            <person name="Allen E.E."/>
        </authorList>
    </citation>
    <scope>NUCLEOTIDE SEQUENCE</scope>
    <source>
        <strain evidence="2">Hildebrandi</strain>
    </source>
</reference>
<dbReference type="EMBL" id="JAGRRH010000002">
    <property type="protein sequence ID" value="KAG7373519.1"/>
    <property type="molecule type" value="Genomic_DNA"/>
</dbReference>
<comment type="caution">
    <text evidence="2">The sequence shown here is derived from an EMBL/GenBank/DDBJ whole genome shotgun (WGS) entry which is preliminary data.</text>
</comment>
<dbReference type="SMART" id="SM00733">
    <property type="entry name" value="Mterf"/>
    <property type="match status" value="10"/>
</dbReference>
<feature type="region of interest" description="Disordered" evidence="1">
    <location>
        <begin position="182"/>
        <end position="209"/>
    </location>
</feature>